<evidence type="ECO:0000313" key="2">
    <source>
        <dbReference type="Proteomes" id="UP000278332"/>
    </source>
</evidence>
<name>A0A3M4VG45_PSECI</name>
<protein>
    <submittedName>
        <fullName evidence="1">Heme oxygenase</fullName>
    </submittedName>
</protein>
<dbReference type="Pfam" id="PF01126">
    <property type="entry name" value="Heme_oxygenase"/>
    <property type="match status" value="1"/>
</dbReference>
<dbReference type="CDD" id="cd19166">
    <property type="entry name" value="HemeO-bac"/>
    <property type="match status" value="1"/>
</dbReference>
<reference evidence="1 2" key="1">
    <citation type="submission" date="2018-08" db="EMBL/GenBank/DDBJ databases">
        <title>Recombination of ecologically and evolutionarily significant loci maintains genetic cohesion in the Pseudomonas syringae species complex.</title>
        <authorList>
            <person name="Dillon M."/>
            <person name="Thakur S."/>
            <person name="Almeida R.N.D."/>
            <person name="Weir B.S."/>
            <person name="Guttman D.S."/>
        </authorList>
    </citation>
    <scope>NUCLEOTIDE SEQUENCE [LARGE SCALE GENOMIC DNA]</scope>
    <source>
        <strain evidence="1 2">ICMP 6917</strain>
    </source>
</reference>
<dbReference type="GO" id="GO:0004392">
    <property type="term" value="F:heme oxygenase (decyclizing) activity"/>
    <property type="evidence" value="ECO:0007669"/>
    <property type="project" value="InterPro"/>
</dbReference>
<dbReference type="EMBL" id="RBRY01000176">
    <property type="protein sequence ID" value="RMR50583.1"/>
    <property type="molecule type" value="Genomic_DNA"/>
</dbReference>
<comment type="caution">
    <text evidence="1">The sequence shown here is derived from an EMBL/GenBank/DDBJ whole genome shotgun (WGS) entry which is preliminary data.</text>
</comment>
<gene>
    <name evidence="1" type="ORF">ALP84_00942</name>
</gene>
<dbReference type="InterPro" id="IPR016084">
    <property type="entry name" value="Haem_Oase-like_multi-hlx"/>
</dbReference>
<dbReference type="AlphaFoldDB" id="A0A3M4VG45"/>
<sequence length="206" mass="22652">MWMLATCTQASPARLLDALRAETNQLHVGLEKRLPFFSSVLNSVYYLRLLQAYYGFYRPLEAALQASGLIPAELTPAERVKTPVLFQDLQTLGMTEQAINLLAQCRQLPVIDSPGACLGVLYVLEGATLGGQILRREIHKRLGLDEHSGSAFLNVYGSATGMRWKAFLAYMDSVPADAATTEATVLAAQSTFACFEHWLDGQEVLL</sequence>
<dbReference type="SUPFAM" id="SSF48613">
    <property type="entry name" value="Heme oxygenase-like"/>
    <property type="match status" value="1"/>
</dbReference>
<proteinExistence type="predicted"/>
<accession>A0A3M4VG45</accession>
<dbReference type="Proteomes" id="UP000278332">
    <property type="component" value="Unassembled WGS sequence"/>
</dbReference>
<dbReference type="Gene3D" id="1.20.910.10">
    <property type="entry name" value="Heme oxygenase-like"/>
    <property type="match status" value="1"/>
</dbReference>
<evidence type="ECO:0000313" key="1">
    <source>
        <dbReference type="EMBL" id="RMR50583.1"/>
    </source>
</evidence>
<dbReference type="InterPro" id="IPR016053">
    <property type="entry name" value="Haem_Oase-like"/>
</dbReference>
<dbReference type="GO" id="GO:0006788">
    <property type="term" value="P:heme oxidation"/>
    <property type="evidence" value="ECO:0007669"/>
    <property type="project" value="InterPro"/>
</dbReference>
<organism evidence="1 2">
    <name type="scientific">Pseudomonas cichorii</name>
    <dbReference type="NCBI Taxonomy" id="36746"/>
    <lineage>
        <taxon>Bacteria</taxon>
        <taxon>Pseudomonadati</taxon>
        <taxon>Pseudomonadota</taxon>
        <taxon>Gammaproteobacteria</taxon>
        <taxon>Pseudomonadales</taxon>
        <taxon>Pseudomonadaceae</taxon>
        <taxon>Pseudomonas</taxon>
    </lineage>
</organism>